<evidence type="ECO:0000256" key="1">
    <source>
        <dbReference type="ARBA" id="ARBA00001970"/>
    </source>
</evidence>
<comment type="cofactor">
    <cofactor evidence="1">
        <name>heme b</name>
        <dbReference type="ChEBI" id="CHEBI:60344"/>
    </cofactor>
</comment>
<comment type="similarity">
    <text evidence="6">Belongs to the heme-containing dehydratase family.</text>
</comment>
<dbReference type="EMBL" id="JAGSOV010000049">
    <property type="protein sequence ID" value="MCO1657972.1"/>
    <property type="molecule type" value="Genomic_DNA"/>
</dbReference>
<feature type="region of interest" description="Disordered" evidence="7">
    <location>
        <begin position="1"/>
        <end position="21"/>
    </location>
</feature>
<keyword evidence="9" id="KW-1185">Reference proteome</keyword>
<dbReference type="Pfam" id="PF13816">
    <property type="entry name" value="Dehydratase_hem"/>
    <property type="match status" value="1"/>
</dbReference>
<keyword evidence="3" id="KW-0479">Metal-binding</keyword>
<evidence type="ECO:0000256" key="7">
    <source>
        <dbReference type="SAM" id="MobiDB-lite"/>
    </source>
</evidence>
<evidence type="ECO:0000256" key="3">
    <source>
        <dbReference type="ARBA" id="ARBA00022723"/>
    </source>
</evidence>
<gene>
    <name evidence="8" type="ORF">KDL28_23190</name>
</gene>
<keyword evidence="5" id="KW-0456">Lyase</keyword>
<dbReference type="InterPro" id="IPR025702">
    <property type="entry name" value="OXD"/>
</dbReference>
<dbReference type="RefSeq" id="WP_252441625.1">
    <property type="nucleotide sequence ID" value="NZ_JAGSOV010000049.1"/>
</dbReference>
<organism evidence="8 9">
    <name type="scientific">Pseudonocardia humida</name>
    <dbReference type="NCBI Taxonomy" id="2800819"/>
    <lineage>
        <taxon>Bacteria</taxon>
        <taxon>Bacillati</taxon>
        <taxon>Actinomycetota</taxon>
        <taxon>Actinomycetes</taxon>
        <taxon>Pseudonocardiales</taxon>
        <taxon>Pseudonocardiaceae</taxon>
        <taxon>Pseudonocardia</taxon>
    </lineage>
</organism>
<comment type="caution">
    <text evidence="8">The sequence shown here is derived from an EMBL/GenBank/DDBJ whole genome shotgun (WGS) entry which is preliminary data.</text>
</comment>
<sequence length="336" mass="37101">MTVESAIPEHLRTGRTRHRRIPDDFAPPYPSFVARSSTAVRQVVMAYLGIQFRGERPPLAVLDAAFAAVDGPGHHDRARVDGPDGTTEVVSIAYWDDPAAFDRWFAAHRESWLGDAVRDGHGRWAEIIRPTVEEHETLFSSPDRAEGVAVLADGMSGEVQEHAYWGGMRDRIPLSQTDPMAPSGEPVVESGGGRVRVRPGSGLCLIRSGQDWTATEGDERAMYLRDVEPVLRAGMDFLRDEGRAIGCYANRYATVVEDGEPVDRSFGMSWWRSLDALERWAESHPTHVAIFGAAMKYLMAMGPAARLRLYHEVSVATADEQCFEYVDCVPGTGLMG</sequence>
<accession>A0ABT1A4N8</accession>
<protein>
    <submittedName>
        <fullName evidence="8">Phenylacetaldoxime dehydratase family protein</fullName>
    </submittedName>
</protein>
<evidence type="ECO:0000256" key="6">
    <source>
        <dbReference type="ARBA" id="ARBA00034312"/>
    </source>
</evidence>
<proteinExistence type="inferred from homology"/>
<name>A0ABT1A4N8_9PSEU</name>
<reference evidence="8" key="1">
    <citation type="submission" date="2021-04" db="EMBL/GenBank/DDBJ databases">
        <title>Pseudonocardia sp. nov., isolated from sandy soil of mangrove forest.</title>
        <authorList>
            <person name="Zan Z."/>
            <person name="Huang R."/>
            <person name="Liu W."/>
        </authorList>
    </citation>
    <scope>NUCLEOTIDE SEQUENCE</scope>
    <source>
        <strain evidence="8">S2-4</strain>
    </source>
</reference>
<evidence type="ECO:0000256" key="5">
    <source>
        <dbReference type="ARBA" id="ARBA00023239"/>
    </source>
</evidence>
<evidence type="ECO:0000256" key="4">
    <source>
        <dbReference type="ARBA" id="ARBA00023004"/>
    </source>
</evidence>
<dbReference type="Proteomes" id="UP001165283">
    <property type="component" value="Unassembled WGS sequence"/>
</dbReference>
<evidence type="ECO:0000313" key="9">
    <source>
        <dbReference type="Proteomes" id="UP001165283"/>
    </source>
</evidence>
<evidence type="ECO:0000256" key="2">
    <source>
        <dbReference type="ARBA" id="ARBA00022617"/>
    </source>
</evidence>
<evidence type="ECO:0000313" key="8">
    <source>
        <dbReference type="EMBL" id="MCO1657972.1"/>
    </source>
</evidence>
<keyword evidence="4" id="KW-0408">Iron</keyword>
<keyword evidence="2" id="KW-0349">Heme</keyword>